<dbReference type="CDD" id="cd04301">
    <property type="entry name" value="NAT_SF"/>
    <property type="match status" value="1"/>
</dbReference>
<evidence type="ECO:0000313" key="4">
    <source>
        <dbReference type="Proteomes" id="UP000321181"/>
    </source>
</evidence>
<dbReference type="OrthoDB" id="5405911at2"/>
<dbReference type="Proteomes" id="UP000321181">
    <property type="component" value="Unassembled WGS sequence"/>
</dbReference>
<evidence type="ECO:0000259" key="2">
    <source>
        <dbReference type="PROSITE" id="PS51729"/>
    </source>
</evidence>
<dbReference type="PROSITE" id="PS51729">
    <property type="entry name" value="GNAT_YJDJ"/>
    <property type="match status" value="1"/>
</dbReference>
<proteinExistence type="predicted"/>
<evidence type="ECO:0000259" key="1">
    <source>
        <dbReference type="PROSITE" id="PS51186"/>
    </source>
</evidence>
<reference evidence="3 4" key="1">
    <citation type="submission" date="2019-07" db="EMBL/GenBank/DDBJ databases">
        <title>Whole genome shotgun sequence of Cellulomonas aerilata NBRC 106308.</title>
        <authorList>
            <person name="Hosoyama A."/>
            <person name="Uohara A."/>
            <person name="Ohji S."/>
            <person name="Ichikawa N."/>
        </authorList>
    </citation>
    <scope>NUCLEOTIDE SEQUENCE [LARGE SCALE GENOMIC DNA]</scope>
    <source>
        <strain evidence="3 4">NBRC 106308</strain>
    </source>
</reference>
<dbReference type="InterPro" id="IPR031165">
    <property type="entry name" value="GNAT_YJDJ"/>
</dbReference>
<evidence type="ECO:0000313" key="3">
    <source>
        <dbReference type="EMBL" id="GEO32357.1"/>
    </source>
</evidence>
<dbReference type="PANTHER" id="PTHR31435:SF10">
    <property type="entry name" value="BSR4717 PROTEIN"/>
    <property type="match status" value="1"/>
</dbReference>
<dbReference type="PROSITE" id="PS51186">
    <property type="entry name" value="GNAT"/>
    <property type="match status" value="1"/>
</dbReference>
<gene>
    <name evidence="3" type="ORF">CAE01nite_00820</name>
</gene>
<sequence>MDDFTVVDNADLSRFEARTDDGTVLGFIDYRPARHTGEDSSPADVVMTHAEVDDEVEGQGIGTRLAREALDQVRASGRGVMPLCAFVQAFIAEHPDYQDLVRTEQDRGQGG</sequence>
<keyword evidence="4" id="KW-1185">Reference proteome</keyword>
<dbReference type="GO" id="GO:0016747">
    <property type="term" value="F:acyltransferase activity, transferring groups other than amino-acyl groups"/>
    <property type="evidence" value="ECO:0007669"/>
    <property type="project" value="InterPro"/>
</dbReference>
<dbReference type="InterPro" id="IPR016181">
    <property type="entry name" value="Acyl_CoA_acyltransferase"/>
</dbReference>
<feature type="domain" description="N-acetyltransferase" evidence="2">
    <location>
        <begin position="7"/>
        <end position="102"/>
    </location>
</feature>
<comment type="caution">
    <text evidence="3">The sequence shown here is derived from an EMBL/GenBank/DDBJ whole genome shotgun (WGS) entry which is preliminary data.</text>
</comment>
<dbReference type="SUPFAM" id="SSF55729">
    <property type="entry name" value="Acyl-CoA N-acyltransferases (Nat)"/>
    <property type="match status" value="1"/>
</dbReference>
<organism evidence="3 4">
    <name type="scientific">Cellulomonas aerilata</name>
    <dbReference type="NCBI Taxonomy" id="515326"/>
    <lineage>
        <taxon>Bacteria</taxon>
        <taxon>Bacillati</taxon>
        <taxon>Actinomycetota</taxon>
        <taxon>Actinomycetes</taxon>
        <taxon>Micrococcales</taxon>
        <taxon>Cellulomonadaceae</taxon>
        <taxon>Cellulomonas</taxon>
    </lineage>
</organism>
<protein>
    <submittedName>
        <fullName evidence="3">N-acetyltransferase</fullName>
    </submittedName>
</protein>
<dbReference type="PANTHER" id="PTHR31435">
    <property type="entry name" value="PROTEIN NATD1"/>
    <property type="match status" value="1"/>
</dbReference>
<feature type="domain" description="N-acetyltransferase" evidence="1">
    <location>
        <begin position="1"/>
        <end position="111"/>
    </location>
</feature>
<dbReference type="Pfam" id="PF14542">
    <property type="entry name" value="Acetyltransf_CG"/>
    <property type="match status" value="1"/>
</dbReference>
<dbReference type="Gene3D" id="3.40.630.30">
    <property type="match status" value="1"/>
</dbReference>
<keyword evidence="3" id="KW-0808">Transferase</keyword>
<accession>A0A512D7I6</accession>
<dbReference type="InterPro" id="IPR045057">
    <property type="entry name" value="Gcn5-rel_NAT"/>
</dbReference>
<name>A0A512D7I6_9CELL</name>
<dbReference type="RefSeq" id="WP_146898443.1">
    <property type="nucleotide sequence ID" value="NZ_BAAARM010000001.1"/>
</dbReference>
<dbReference type="InterPro" id="IPR000182">
    <property type="entry name" value="GNAT_dom"/>
</dbReference>
<dbReference type="AlphaFoldDB" id="A0A512D7I6"/>
<dbReference type="EMBL" id="BJYY01000001">
    <property type="protein sequence ID" value="GEO32357.1"/>
    <property type="molecule type" value="Genomic_DNA"/>
</dbReference>